<dbReference type="Proteomes" id="UP000095085">
    <property type="component" value="Unassembled WGS sequence"/>
</dbReference>
<organism evidence="1 2">
    <name type="scientific">Hyphopichia burtonii NRRL Y-1933</name>
    <dbReference type="NCBI Taxonomy" id="984485"/>
    <lineage>
        <taxon>Eukaryota</taxon>
        <taxon>Fungi</taxon>
        <taxon>Dikarya</taxon>
        <taxon>Ascomycota</taxon>
        <taxon>Saccharomycotina</taxon>
        <taxon>Pichiomycetes</taxon>
        <taxon>Debaryomycetaceae</taxon>
        <taxon>Hyphopichia</taxon>
    </lineage>
</organism>
<protein>
    <submittedName>
        <fullName evidence="1">Uncharacterized protein</fullName>
    </submittedName>
</protein>
<dbReference type="STRING" id="984485.A0A1E4RRR7"/>
<dbReference type="OrthoDB" id="72772at2759"/>
<evidence type="ECO:0000313" key="2">
    <source>
        <dbReference type="Proteomes" id="UP000095085"/>
    </source>
</evidence>
<name>A0A1E4RRR7_9ASCO</name>
<gene>
    <name evidence="1" type="ORF">HYPBUDRAFT_103476</name>
</gene>
<accession>A0A1E4RRR7</accession>
<sequence>MKLLDSFFTIHLSELVNSKNPDGLIYISDIVRSNTNPNFGIVNLPSLPNNLMNCKSIILKIWCRESEVYIQDQAWKLMSFIELYLPTLKQISSNTDEDLFNDNSIVFNLNGRYYTFQECYKREMKQERELTSHSISYSFDSIRSLNNSHKLIKELSELKLKLGQQIHMKLKTLDTDLQDTEKYRIMIQRLNKLIIKQKSINDNILSEIVSKKIKINQTKTVIEEDFPIIKKMGQNRLDIVKSQIEPITENLNQLIYPSIISKLQEYGKVTQEIILIDKSPQSIRYTIMGLEFPSTIKELLDICYYNKYDLSNTYEDDIISMISEDVHQLNIDIINSGLSFIIQLLINLSEITRLHLKYRLILNGSECYIVDLVTSLNNLDPIQKQRNDTYLQHLKRQLKIIYGDSYSDLLIYPLYHDLQQVEKQGMDYYGDSGSKYLIKNPDFEQGLKLLNKNLVYLINHVTDIYNKTGSKDHQNNQISNNIPIDCLDNFLWNLQFLLLFITAPTS</sequence>
<dbReference type="RefSeq" id="XP_020079029.1">
    <property type="nucleotide sequence ID" value="XM_020218268.1"/>
</dbReference>
<reference evidence="2" key="1">
    <citation type="submission" date="2016-05" db="EMBL/GenBank/DDBJ databases">
        <title>Comparative genomics of biotechnologically important yeasts.</title>
        <authorList>
            <consortium name="DOE Joint Genome Institute"/>
            <person name="Riley R."/>
            <person name="Haridas S."/>
            <person name="Wolfe K.H."/>
            <person name="Lopes M.R."/>
            <person name="Hittinger C.T."/>
            <person name="Goker M."/>
            <person name="Salamov A."/>
            <person name="Wisecaver J."/>
            <person name="Long T.M."/>
            <person name="Aerts A.L."/>
            <person name="Barry K."/>
            <person name="Choi C."/>
            <person name="Clum A."/>
            <person name="Coughlan A.Y."/>
            <person name="Deshpande S."/>
            <person name="Douglass A.P."/>
            <person name="Hanson S.J."/>
            <person name="Klenk H.-P."/>
            <person name="Labutti K."/>
            <person name="Lapidus A."/>
            <person name="Lindquist E."/>
            <person name="Lipzen A."/>
            <person name="Meier-Kolthoff J.P."/>
            <person name="Ohm R.A."/>
            <person name="Otillar R.P."/>
            <person name="Pangilinan J."/>
            <person name="Peng Y."/>
            <person name="Rokas A."/>
            <person name="Rosa C.A."/>
            <person name="Scheuner C."/>
            <person name="Sibirny A.A."/>
            <person name="Slot J.C."/>
            <person name="Stielow J.B."/>
            <person name="Sun H."/>
            <person name="Kurtzman C.P."/>
            <person name="Blackwell M."/>
            <person name="Grigoriev I.V."/>
            <person name="Jeffries T.W."/>
        </authorList>
    </citation>
    <scope>NUCLEOTIDE SEQUENCE [LARGE SCALE GENOMIC DNA]</scope>
    <source>
        <strain evidence="2">NRRL Y-1933</strain>
    </source>
</reference>
<keyword evidence="2" id="KW-1185">Reference proteome</keyword>
<dbReference type="AlphaFoldDB" id="A0A1E4RRR7"/>
<evidence type="ECO:0000313" key="1">
    <source>
        <dbReference type="EMBL" id="ODV69962.1"/>
    </source>
</evidence>
<dbReference type="EMBL" id="KV454538">
    <property type="protein sequence ID" value="ODV69962.1"/>
    <property type="molecule type" value="Genomic_DNA"/>
</dbReference>
<dbReference type="GeneID" id="30992818"/>
<proteinExistence type="predicted"/>